<dbReference type="EMBL" id="AKWY02000019">
    <property type="protein sequence ID" value="EQA72197.1"/>
    <property type="molecule type" value="Genomic_DNA"/>
</dbReference>
<gene>
    <name evidence="1" type="ORF">LEP1GSC059_4414</name>
</gene>
<evidence type="ECO:0000313" key="2">
    <source>
        <dbReference type="Proteomes" id="UP000015442"/>
    </source>
</evidence>
<dbReference type="AlphaFoldDB" id="T0GTF9"/>
<accession>T0GTF9</accession>
<proteinExistence type="predicted"/>
<name>T0GTF9_9LEPT</name>
<protein>
    <submittedName>
        <fullName evidence="1">Uncharacterized protein</fullName>
    </submittedName>
</protein>
<evidence type="ECO:0000313" key="1">
    <source>
        <dbReference type="EMBL" id="EQA72197.1"/>
    </source>
</evidence>
<dbReference type="Proteomes" id="UP000015442">
    <property type="component" value="Unassembled WGS sequence"/>
</dbReference>
<organism evidence="1 2">
    <name type="scientific">Leptospira noguchii serovar Panama str. CZ214</name>
    <dbReference type="NCBI Taxonomy" id="1001595"/>
    <lineage>
        <taxon>Bacteria</taxon>
        <taxon>Pseudomonadati</taxon>
        <taxon>Spirochaetota</taxon>
        <taxon>Spirochaetia</taxon>
        <taxon>Leptospirales</taxon>
        <taxon>Leptospiraceae</taxon>
        <taxon>Leptospira</taxon>
    </lineage>
</organism>
<comment type="caution">
    <text evidence="1">The sequence shown here is derived from an EMBL/GenBank/DDBJ whole genome shotgun (WGS) entry which is preliminary data.</text>
</comment>
<sequence>MRKRRSHIYFFLKTNEKFAIVYMYGNSDRSQPSKKNL</sequence>
<reference evidence="1 2" key="1">
    <citation type="submission" date="2013-05" db="EMBL/GenBank/DDBJ databases">
        <authorList>
            <person name="Harkins D.M."/>
            <person name="Durkin A.S."/>
            <person name="Brinkac L.M."/>
            <person name="Haft D.H."/>
            <person name="Selengut J.D."/>
            <person name="Sanka R."/>
            <person name="DePew J."/>
            <person name="Purushe J."/>
            <person name="Hartskeerl R.A."/>
            <person name="Ahmed A."/>
            <person name="van der Linden H."/>
            <person name="Goris M.G.A."/>
            <person name="Vinetz J.M."/>
            <person name="Sutton G.G."/>
            <person name="Nierman W.C."/>
            <person name="Fouts D.E."/>
        </authorList>
    </citation>
    <scope>NUCLEOTIDE SEQUENCE [LARGE SCALE GENOMIC DNA]</scope>
    <source>
        <strain evidence="1 2">CZ214</strain>
    </source>
</reference>